<evidence type="ECO:0000313" key="3">
    <source>
        <dbReference type="Proteomes" id="UP001183226"/>
    </source>
</evidence>
<evidence type="ECO:0000256" key="1">
    <source>
        <dbReference type="SAM" id="Phobius"/>
    </source>
</evidence>
<feature type="transmembrane region" description="Helical" evidence="1">
    <location>
        <begin position="248"/>
        <end position="267"/>
    </location>
</feature>
<dbReference type="EMBL" id="JAVREK010000013">
    <property type="protein sequence ID" value="MDT0303220.1"/>
    <property type="molecule type" value="Genomic_DNA"/>
</dbReference>
<name>A0ABU2KV98_9ACTN</name>
<evidence type="ECO:0000313" key="2">
    <source>
        <dbReference type="EMBL" id="MDT0303220.1"/>
    </source>
</evidence>
<gene>
    <name evidence="2" type="ORF">RM446_13950</name>
</gene>
<dbReference type="RefSeq" id="WP_311545709.1">
    <property type="nucleotide sequence ID" value="NZ_JAVREK010000013.1"/>
</dbReference>
<comment type="caution">
    <text evidence="2">The sequence shown here is derived from an EMBL/GenBank/DDBJ whole genome shotgun (WGS) entry which is preliminary data.</text>
</comment>
<sequence>MRLSGVGGARRGRPLAGGAAPAGRRLLRLLLVGLLRPRRLGCRKTRALLRALLGHAAGRAVAPRLLRLPLLDGMTLRPWVVALLGRSGPAGLRLPGRARGHTARLLRTRVGWLLGAVGAVGAGLPGLLLPRLPGPRARSPGRLLAAGGVLVGLLGPGGRYLARGARLRLLRGAGRRGLAVPGVTGGRLRRAGVLRRRSTALVGLLGPGGGNLARGARLRLLRGAGRYLSPGAPAVRLGIRRLLPAGRAVGGLLGVLGVLGVLAGGRLRPRRPARRRRTPGRARLRSGRGRVRRLGCAAGRRRHRGQRALSTRVGHSAEEVSAVRGRSLVRLLRPRGRGVISGVRMSGSVPRIRAAVVRLV</sequence>
<proteinExistence type="predicted"/>
<feature type="transmembrane region" description="Helical" evidence="1">
    <location>
        <begin position="141"/>
        <end position="162"/>
    </location>
</feature>
<organism evidence="2 3">
    <name type="scientific">Streptomonospora wellingtoniae</name>
    <dbReference type="NCBI Taxonomy" id="3075544"/>
    <lineage>
        <taxon>Bacteria</taxon>
        <taxon>Bacillati</taxon>
        <taxon>Actinomycetota</taxon>
        <taxon>Actinomycetes</taxon>
        <taxon>Streptosporangiales</taxon>
        <taxon>Nocardiopsidaceae</taxon>
        <taxon>Streptomonospora</taxon>
    </lineage>
</organism>
<keyword evidence="1" id="KW-0472">Membrane</keyword>
<feature type="transmembrane region" description="Helical" evidence="1">
    <location>
        <begin position="110"/>
        <end position="129"/>
    </location>
</feature>
<keyword evidence="1" id="KW-0812">Transmembrane</keyword>
<accession>A0ABU2KV98</accession>
<dbReference type="Proteomes" id="UP001183226">
    <property type="component" value="Unassembled WGS sequence"/>
</dbReference>
<keyword evidence="3" id="KW-1185">Reference proteome</keyword>
<reference evidence="3" key="1">
    <citation type="submission" date="2023-07" db="EMBL/GenBank/DDBJ databases">
        <title>30 novel species of actinomycetes from the DSMZ collection.</title>
        <authorList>
            <person name="Nouioui I."/>
        </authorList>
    </citation>
    <scope>NUCLEOTIDE SEQUENCE [LARGE SCALE GENOMIC DNA]</scope>
    <source>
        <strain evidence="3">DSM 45055</strain>
    </source>
</reference>
<keyword evidence="1" id="KW-1133">Transmembrane helix</keyword>
<protein>
    <submittedName>
        <fullName evidence="2">Uncharacterized protein</fullName>
    </submittedName>
</protein>